<evidence type="ECO:0000256" key="14">
    <source>
        <dbReference type="SAM" id="MobiDB-lite"/>
    </source>
</evidence>
<evidence type="ECO:0000313" key="16">
    <source>
        <dbReference type="EMBL" id="PRW21102.1"/>
    </source>
</evidence>
<evidence type="ECO:0000256" key="10">
    <source>
        <dbReference type="ARBA" id="ARBA00038981"/>
    </source>
</evidence>
<gene>
    <name evidence="16" type="ORF">C2E21_8414</name>
</gene>
<evidence type="ECO:0000256" key="12">
    <source>
        <dbReference type="ARBA" id="ARBA00049369"/>
    </source>
</evidence>
<dbReference type="OrthoDB" id="419508at2759"/>
<dbReference type="GO" id="GO:0046872">
    <property type="term" value="F:metal ion binding"/>
    <property type="evidence" value="ECO:0007669"/>
    <property type="project" value="UniProtKB-KW"/>
</dbReference>
<keyword evidence="5" id="KW-0378">Hydrolase</keyword>
<dbReference type="SUPFAM" id="SSF56784">
    <property type="entry name" value="HAD-like"/>
    <property type="match status" value="1"/>
</dbReference>
<feature type="chain" id="PRO_5015085638" description="glycerol-1-phosphatase" evidence="15">
    <location>
        <begin position="21"/>
        <end position="846"/>
    </location>
</feature>
<dbReference type="GO" id="GO:0004620">
    <property type="term" value="F:phospholipase activity"/>
    <property type="evidence" value="ECO:0007669"/>
    <property type="project" value="InterPro"/>
</dbReference>
<dbReference type="FunFam" id="3.40.50.1000:FF:000055">
    <property type="entry name" value="Haloacid dehalogenase-like hydrolase family protein"/>
    <property type="match status" value="1"/>
</dbReference>
<dbReference type="InterPro" id="IPR023214">
    <property type="entry name" value="HAD_sf"/>
</dbReference>
<dbReference type="Gene3D" id="3.60.60.30">
    <property type="match status" value="1"/>
</dbReference>
<accession>A0A2P6TEP3</accession>
<dbReference type="Proteomes" id="UP000239899">
    <property type="component" value="Unassembled WGS sequence"/>
</dbReference>
<evidence type="ECO:0000256" key="5">
    <source>
        <dbReference type="ARBA" id="ARBA00022801"/>
    </source>
</evidence>
<keyword evidence="7" id="KW-0442">Lipid degradation</keyword>
<protein>
    <recommendedName>
        <fullName evidence="10">glycerol-1-phosphatase</fullName>
        <ecNumber evidence="10">3.1.3.21</ecNumber>
    </recommendedName>
</protein>
<keyword evidence="9" id="KW-0325">Glycoprotein</keyword>
<comment type="cofactor">
    <cofactor evidence="1">
        <name>Mg(2+)</name>
        <dbReference type="ChEBI" id="CHEBI:18420"/>
    </cofactor>
</comment>
<dbReference type="GO" id="GO:0006114">
    <property type="term" value="P:glycerol biosynthetic process"/>
    <property type="evidence" value="ECO:0007669"/>
    <property type="project" value="UniProtKB-ARBA"/>
</dbReference>
<comment type="similarity">
    <text evidence="2">Belongs to the phospholipase B-like family.</text>
</comment>
<sequence length="846" mass="91165">MRQTAAAAAALLLLAAAAGALQDPSGAQQRLDAPGLGKQAHLQQGCVLLDAAGRPRLSTAGASSCAGAAARASFLPGQRTRGGWHQLWVETSAAYSDEQQALALGFAEGWLTAEQIFAHHHNVGAHLNVSGCPAALDWLEAQDAWTRQQAATNGSAFWAALRLLHAQMDGMRAGYNSRVDRQQSGQPSGAPSAASPQQLGSGTWQHGSGSDSSTSSPGLVLPRLTKTDFLWMSAVGDFGDLQQALCGSDAQAAAKWERLTPHELAMQLHSAGRCSAVVRVTPDLSDLLLGHSAWFTYGGMVRVYKHFSLGLRHPAFVGRNMSFSSYPGELSSDDDFYLLAPSGLAVLQTTNSVLNRTLYERLTPQSVLSWQRARAASLLAADGRAWTDVIEQHNSGTGNNQWMVVDLKLFSPGRELPRGLLWVVEQAPGLVVASDQTDTLTRGYWPSFNIPYHREVYNASGYPAFIAQQAQRGPLYAAAAVAGASYQLAPRAQIFRRDVHAVQDLGSLKDLLRSNNWPLEPYSGGSPLGALCGRGDLDSQSPRAYGCYDTKAATWEMALRLEADAVVGPPRSHAGPFAWSRSGALADRVPHIPAAGAQEREHKAWRYRMGSGSSAEPTLGKVTHVIFDMDGLLLDTEGFYTVVQQRLASRFGKEFTWALKAKMMGQKAIAAARILVDELDLHGKITPEQFLIEREEALDEMFPTAQLMPGAERLLRHLHAHGIPFCLATSSHLRHYSLKTTLHGDLFALFDHRVTGDQVSNGKPAPDIFLQAASLWQTAPEPSSCLVFEDAPSGVQAAKAAGMICVAVPDPNLDRKLCGGADQLLDSLEQFKPEQWGLPPFPANGS</sequence>
<evidence type="ECO:0000256" key="8">
    <source>
        <dbReference type="ARBA" id="ARBA00023098"/>
    </source>
</evidence>
<dbReference type="InterPro" id="IPR045228">
    <property type="entry name" value="Gpp1/Gpp2-like"/>
</dbReference>
<keyword evidence="17" id="KW-1185">Reference proteome</keyword>
<dbReference type="NCBIfam" id="TIGR01509">
    <property type="entry name" value="HAD-SF-IA-v3"/>
    <property type="match status" value="1"/>
</dbReference>
<reference evidence="16 17" key="1">
    <citation type="journal article" date="2018" name="Plant J.">
        <title>Genome sequences of Chlorella sorokiniana UTEX 1602 and Micractinium conductrix SAG 241.80: implications to maltose excretion by a green alga.</title>
        <authorList>
            <person name="Arriola M.B."/>
            <person name="Velmurugan N."/>
            <person name="Zhang Y."/>
            <person name="Plunkett M.H."/>
            <person name="Hondzo H."/>
            <person name="Barney B.M."/>
        </authorList>
    </citation>
    <scope>NUCLEOTIDE SEQUENCE [LARGE SCALE GENOMIC DNA]</scope>
    <source>
        <strain evidence="16">1602</strain>
        <strain evidence="17">UTEX 1602</strain>
    </source>
</reference>
<dbReference type="Pfam" id="PF00702">
    <property type="entry name" value="Hydrolase"/>
    <property type="match status" value="1"/>
</dbReference>
<reference evidence="16" key="2">
    <citation type="submission" date="2018-02" db="EMBL/GenBank/DDBJ databases">
        <authorList>
            <person name="Cohen D.B."/>
            <person name="Kent A.D."/>
        </authorList>
    </citation>
    <scope>NUCLEOTIDE SEQUENCE</scope>
    <source>
        <strain evidence="16">1602</strain>
    </source>
</reference>
<proteinExistence type="inferred from homology"/>
<name>A0A2P6TEP3_CHLSO</name>
<evidence type="ECO:0000256" key="9">
    <source>
        <dbReference type="ARBA" id="ARBA00023180"/>
    </source>
</evidence>
<evidence type="ECO:0000256" key="4">
    <source>
        <dbReference type="ARBA" id="ARBA00022729"/>
    </source>
</evidence>
<comment type="catalytic activity">
    <reaction evidence="12">
        <text>sn-glycerol 1-phosphate + H2O = glycerol + phosphate</text>
        <dbReference type="Rhea" id="RHEA:46084"/>
        <dbReference type="ChEBI" id="CHEBI:15377"/>
        <dbReference type="ChEBI" id="CHEBI:17754"/>
        <dbReference type="ChEBI" id="CHEBI:43474"/>
        <dbReference type="ChEBI" id="CHEBI:57685"/>
        <dbReference type="EC" id="3.1.3.21"/>
    </reaction>
</comment>
<comment type="catalytic activity">
    <reaction evidence="11">
        <text>sn-glycerol 3-phosphate + H2O = glycerol + phosphate</text>
        <dbReference type="Rhea" id="RHEA:66372"/>
        <dbReference type="ChEBI" id="CHEBI:15377"/>
        <dbReference type="ChEBI" id="CHEBI:17754"/>
        <dbReference type="ChEBI" id="CHEBI:43474"/>
        <dbReference type="ChEBI" id="CHEBI:57597"/>
        <dbReference type="EC" id="3.1.3.21"/>
    </reaction>
</comment>
<keyword evidence="4 15" id="KW-0732">Signal</keyword>
<dbReference type="AlphaFoldDB" id="A0A2P6TEP3"/>
<dbReference type="SFLD" id="SFLDS00003">
    <property type="entry name" value="Haloacid_Dehalogenase"/>
    <property type="match status" value="1"/>
</dbReference>
<evidence type="ECO:0000256" key="15">
    <source>
        <dbReference type="SAM" id="SignalP"/>
    </source>
</evidence>
<dbReference type="Gene3D" id="3.40.50.1000">
    <property type="entry name" value="HAD superfamily/HAD-like"/>
    <property type="match status" value="1"/>
</dbReference>
<evidence type="ECO:0000256" key="2">
    <source>
        <dbReference type="ARBA" id="ARBA00007835"/>
    </source>
</evidence>
<dbReference type="InterPro" id="IPR006439">
    <property type="entry name" value="HAD-SF_hydro_IA"/>
</dbReference>
<evidence type="ECO:0000256" key="7">
    <source>
        <dbReference type="ARBA" id="ARBA00022963"/>
    </source>
</evidence>
<evidence type="ECO:0000256" key="13">
    <source>
        <dbReference type="ARBA" id="ARBA00061496"/>
    </source>
</evidence>
<organism evidence="16 17">
    <name type="scientific">Chlorella sorokiniana</name>
    <name type="common">Freshwater green alga</name>
    <dbReference type="NCBI Taxonomy" id="3076"/>
    <lineage>
        <taxon>Eukaryota</taxon>
        <taxon>Viridiplantae</taxon>
        <taxon>Chlorophyta</taxon>
        <taxon>core chlorophytes</taxon>
        <taxon>Trebouxiophyceae</taxon>
        <taxon>Chlorellales</taxon>
        <taxon>Chlorellaceae</taxon>
        <taxon>Chlorella clade</taxon>
        <taxon>Chlorella</taxon>
    </lineage>
</organism>
<dbReference type="InterPro" id="IPR023198">
    <property type="entry name" value="PGP-like_dom2"/>
</dbReference>
<dbReference type="SFLD" id="SFLDG01129">
    <property type="entry name" value="C1.5:_HAD__Beta-PGM__Phosphata"/>
    <property type="match status" value="1"/>
</dbReference>
<comment type="similarity">
    <text evidence="13">Belongs to the HAD-like hydrolase superfamily. DOG/GPP family.</text>
</comment>
<keyword evidence="6" id="KW-0460">Magnesium</keyword>
<feature type="signal peptide" evidence="15">
    <location>
        <begin position="1"/>
        <end position="20"/>
    </location>
</feature>
<dbReference type="InterPro" id="IPR007000">
    <property type="entry name" value="PLipase_B-like"/>
</dbReference>
<feature type="region of interest" description="Disordered" evidence="14">
    <location>
        <begin position="178"/>
        <end position="219"/>
    </location>
</feature>
<dbReference type="FunFam" id="1.10.150.240:FF:000001">
    <property type="entry name" value="Haloacid dehalogenase-like hydrolase domain"/>
    <property type="match status" value="1"/>
</dbReference>
<evidence type="ECO:0000256" key="6">
    <source>
        <dbReference type="ARBA" id="ARBA00022842"/>
    </source>
</evidence>
<feature type="compositionally biased region" description="Low complexity" evidence="14">
    <location>
        <begin position="182"/>
        <end position="198"/>
    </location>
</feature>
<feature type="compositionally biased region" description="Low complexity" evidence="14">
    <location>
        <begin position="207"/>
        <end position="218"/>
    </location>
</feature>
<dbReference type="PANTHER" id="PTHR12370:SF3">
    <property type="entry name" value="PHOSPHOLIPASE B-LIKE 2-RELATED"/>
    <property type="match status" value="1"/>
</dbReference>
<keyword evidence="8" id="KW-0443">Lipid metabolism</keyword>
<evidence type="ECO:0000313" key="17">
    <source>
        <dbReference type="Proteomes" id="UP000239899"/>
    </source>
</evidence>
<comment type="caution">
    <text evidence="16">The sequence shown here is derived from an EMBL/GenBank/DDBJ whole genome shotgun (WGS) entry which is preliminary data.</text>
</comment>
<dbReference type="PANTHER" id="PTHR12370">
    <property type="entry name" value="PHOSPHOLIPASE B-RELATED"/>
    <property type="match status" value="1"/>
</dbReference>
<dbReference type="GO" id="GO:0043136">
    <property type="term" value="F:sn-glycerol 3-phosphatase activity"/>
    <property type="evidence" value="ECO:0007669"/>
    <property type="project" value="UniProtKB-ARBA"/>
</dbReference>
<dbReference type="Pfam" id="PF04916">
    <property type="entry name" value="Phospholip_B"/>
    <property type="match status" value="2"/>
</dbReference>
<dbReference type="STRING" id="3076.A0A2P6TEP3"/>
<dbReference type="EMBL" id="LHPG02000020">
    <property type="protein sequence ID" value="PRW21103.1"/>
    <property type="molecule type" value="Genomic_DNA"/>
</dbReference>
<evidence type="ECO:0000256" key="3">
    <source>
        <dbReference type="ARBA" id="ARBA00022723"/>
    </source>
</evidence>
<dbReference type="EMBL" id="LHPG02000020">
    <property type="protein sequence ID" value="PRW21102.1"/>
    <property type="molecule type" value="Genomic_DNA"/>
</dbReference>
<evidence type="ECO:0000256" key="11">
    <source>
        <dbReference type="ARBA" id="ARBA00048354"/>
    </source>
</evidence>
<dbReference type="EC" id="3.1.3.21" evidence="10"/>
<keyword evidence="3" id="KW-0479">Metal-binding</keyword>
<dbReference type="Gene3D" id="1.10.150.240">
    <property type="entry name" value="Putative phosphatase, domain 2"/>
    <property type="match status" value="1"/>
</dbReference>
<evidence type="ECO:0000256" key="1">
    <source>
        <dbReference type="ARBA" id="ARBA00001946"/>
    </source>
</evidence>
<dbReference type="InterPro" id="IPR036412">
    <property type="entry name" value="HAD-like_sf"/>
</dbReference>
<dbReference type="GO" id="GO:0005576">
    <property type="term" value="C:extracellular region"/>
    <property type="evidence" value="ECO:0007669"/>
    <property type="project" value="TreeGrafter"/>
</dbReference>
<dbReference type="GO" id="GO:0009395">
    <property type="term" value="P:phospholipid catabolic process"/>
    <property type="evidence" value="ECO:0007669"/>
    <property type="project" value="TreeGrafter"/>
</dbReference>
<dbReference type="CDD" id="cd07529">
    <property type="entry name" value="HAD_AtGPP-like"/>
    <property type="match status" value="1"/>
</dbReference>